<accession>A0ABV0YPY8</accession>
<evidence type="ECO:0000313" key="1">
    <source>
        <dbReference type="EMBL" id="MEQ2295871.1"/>
    </source>
</evidence>
<proteinExistence type="predicted"/>
<evidence type="ECO:0000313" key="2">
    <source>
        <dbReference type="Proteomes" id="UP001469553"/>
    </source>
</evidence>
<protein>
    <recommendedName>
        <fullName evidence="3">Secreted protein</fullName>
    </recommendedName>
</protein>
<organism evidence="1 2">
    <name type="scientific">Ameca splendens</name>
    <dbReference type="NCBI Taxonomy" id="208324"/>
    <lineage>
        <taxon>Eukaryota</taxon>
        <taxon>Metazoa</taxon>
        <taxon>Chordata</taxon>
        <taxon>Craniata</taxon>
        <taxon>Vertebrata</taxon>
        <taxon>Euteleostomi</taxon>
        <taxon>Actinopterygii</taxon>
        <taxon>Neopterygii</taxon>
        <taxon>Teleostei</taxon>
        <taxon>Neoteleostei</taxon>
        <taxon>Acanthomorphata</taxon>
        <taxon>Ovalentaria</taxon>
        <taxon>Atherinomorphae</taxon>
        <taxon>Cyprinodontiformes</taxon>
        <taxon>Goodeidae</taxon>
        <taxon>Ameca</taxon>
    </lineage>
</organism>
<reference evidence="1 2" key="1">
    <citation type="submission" date="2021-06" db="EMBL/GenBank/DDBJ databases">
        <authorList>
            <person name="Palmer J.M."/>
        </authorList>
    </citation>
    <scope>NUCLEOTIDE SEQUENCE [LARGE SCALE GENOMIC DNA]</scope>
    <source>
        <strain evidence="1 2">AS_MEX2019</strain>
        <tissue evidence="1">Muscle</tissue>
    </source>
</reference>
<sequence length="130" mass="14403">MFQRSSLLSYPLCSRILCSSLLNSTLGFPNLLTKGHPFLSVDLLRRFSVGFLAPWSTSRQGSLWVLHSFRSVSRQGSPCFLVGLQTFCAISTTAGLHCSSGELDLGTPDVLKSHFFVTINKILTSYWLDI</sequence>
<keyword evidence="2" id="KW-1185">Reference proteome</keyword>
<dbReference type="EMBL" id="JAHRIP010039125">
    <property type="protein sequence ID" value="MEQ2295871.1"/>
    <property type="molecule type" value="Genomic_DNA"/>
</dbReference>
<gene>
    <name evidence="1" type="ORF">AMECASPLE_018997</name>
</gene>
<name>A0ABV0YPY8_9TELE</name>
<dbReference type="Proteomes" id="UP001469553">
    <property type="component" value="Unassembled WGS sequence"/>
</dbReference>
<evidence type="ECO:0008006" key="3">
    <source>
        <dbReference type="Google" id="ProtNLM"/>
    </source>
</evidence>
<comment type="caution">
    <text evidence="1">The sequence shown here is derived from an EMBL/GenBank/DDBJ whole genome shotgun (WGS) entry which is preliminary data.</text>
</comment>